<comment type="caution">
    <text evidence="1">The sequence shown here is derived from an EMBL/GenBank/DDBJ whole genome shotgun (WGS) entry which is preliminary data.</text>
</comment>
<sequence>MTPSFPLGILQLWDELQQMQTPGLYWIHTDRKADATVLCRQVIGIQPADTRAALICVGGTPAEIVEGLGEVGPRALPLFSLPESGRALLQLQEDLRRGLRPRGRLLLLCLPARIWQDEAERARLHGWLAGMTHWLREQGCTLLIISHGPGGDALDAALRTEYGTLSGLVRLRWLQDRHSYQVAFWFNRSGVSANQKLDLIPGGSGWQVRAEHQQQPQPRNDEHLILCQKKVLEGGEALSDHWRLFDSNEALAEAGQQARAATLVFSLQYSQNIEALARQLHRLRRRRGKMLKLVVREMAVSCVRPMSGCC</sequence>
<evidence type="ECO:0000313" key="2">
    <source>
        <dbReference type="Proteomes" id="UP000243073"/>
    </source>
</evidence>
<dbReference type="Proteomes" id="UP000243073">
    <property type="component" value="Unassembled WGS sequence"/>
</dbReference>
<name>A0A1J4QGW4_9GAMM</name>
<dbReference type="AlphaFoldDB" id="A0A1J4QGW4"/>
<proteinExistence type="predicted"/>
<evidence type="ECO:0008006" key="3">
    <source>
        <dbReference type="Google" id="ProtNLM"/>
    </source>
</evidence>
<gene>
    <name evidence="1" type="ORF">BFR47_11980</name>
</gene>
<dbReference type="OrthoDB" id="5840260at2"/>
<evidence type="ECO:0000313" key="1">
    <source>
        <dbReference type="EMBL" id="OIN11924.1"/>
    </source>
</evidence>
<dbReference type="EMBL" id="MDKE01000012">
    <property type="protein sequence ID" value="OIN11924.1"/>
    <property type="molecule type" value="Genomic_DNA"/>
</dbReference>
<organism evidence="1 2">
    <name type="scientific">Oceanisphaera psychrotolerans</name>
    <dbReference type="NCBI Taxonomy" id="1414654"/>
    <lineage>
        <taxon>Bacteria</taxon>
        <taxon>Pseudomonadati</taxon>
        <taxon>Pseudomonadota</taxon>
        <taxon>Gammaproteobacteria</taxon>
        <taxon>Aeromonadales</taxon>
        <taxon>Aeromonadaceae</taxon>
        <taxon>Oceanisphaera</taxon>
    </lineage>
</organism>
<dbReference type="GO" id="GO:0035438">
    <property type="term" value="F:cyclic-di-GMP binding"/>
    <property type="evidence" value="ECO:0007669"/>
    <property type="project" value="InterPro"/>
</dbReference>
<dbReference type="STRING" id="1414654.BFR47_11980"/>
<accession>A0A1J4QGW4</accession>
<protein>
    <recommendedName>
        <fullName evidence="3">Cellulose biosynthesis protein BcsE</fullName>
    </recommendedName>
</protein>
<keyword evidence="2" id="KW-1185">Reference proteome</keyword>
<dbReference type="InterPro" id="IPR017745">
    <property type="entry name" value="BcsE"/>
</dbReference>
<dbReference type="Pfam" id="PF10995">
    <property type="entry name" value="CBP_BcsE"/>
    <property type="match status" value="1"/>
</dbReference>
<reference evidence="1 2" key="1">
    <citation type="submission" date="2016-07" db="EMBL/GenBank/DDBJ databases">
        <title>Draft Genome Sequence of Oceanisphaera psychrotolerans, isolated from coastal sediment samples.</title>
        <authorList>
            <person name="Zhuo S."/>
            <person name="Ruan Z."/>
        </authorList>
    </citation>
    <scope>NUCLEOTIDE SEQUENCE [LARGE SCALE GENOMIC DNA]</scope>
    <source>
        <strain evidence="1 2">LAM-WHM-ZC</strain>
    </source>
</reference>